<feature type="transmembrane region" description="Helical" evidence="10">
    <location>
        <begin position="9"/>
        <end position="31"/>
    </location>
</feature>
<evidence type="ECO:0000256" key="3">
    <source>
        <dbReference type="ARBA" id="ARBA00022692"/>
    </source>
</evidence>
<comment type="pathway">
    <text evidence="10">Cell wall biogenesis; peptidoglycan biosynthesis.</text>
</comment>
<keyword evidence="7 10" id="KW-0472">Membrane</keyword>
<keyword evidence="13" id="KW-1185">Reference proteome</keyword>
<dbReference type="InterPro" id="IPR051050">
    <property type="entry name" value="Lipid_II_flippase_MurJ/MviN"/>
</dbReference>
<comment type="subcellular location">
    <subcellularLocation>
        <location evidence="10">Cell inner membrane</location>
        <topology evidence="10">Multi-pass membrane protein</topology>
    </subcellularLocation>
    <subcellularLocation>
        <location evidence="1">Cell membrane</location>
        <topology evidence="1">Multi-pass membrane protein</topology>
    </subcellularLocation>
</comment>
<keyword evidence="3 10" id="KW-0812">Transmembrane</keyword>
<dbReference type="RefSeq" id="WP_148951882.1">
    <property type="nucleotide sequence ID" value="NZ_CP043312.1"/>
</dbReference>
<feature type="transmembrane region" description="Helical" evidence="10">
    <location>
        <begin position="187"/>
        <end position="207"/>
    </location>
</feature>
<evidence type="ECO:0000256" key="9">
    <source>
        <dbReference type="ARBA" id="ARBA00061532"/>
    </source>
</evidence>
<dbReference type="UniPathway" id="UPA00219"/>
<dbReference type="PRINTS" id="PR01806">
    <property type="entry name" value="VIRFACTRMVIN"/>
</dbReference>
<evidence type="ECO:0000256" key="7">
    <source>
        <dbReference type="ARBA" id="ARBA00023136"/>
    </source>
</evidence>
<keyword evidence="10 11" id="KW-0813">Transport</keyword>
<feature type="transmembrane region" description="Helical" evidence="10">
    <location>
        <begin position="349"/>
        <end position="370"/>
    </location>
</feature>
<dbReference type="CDD" id="cd13123">
    <property type="entry name" value="MATE_MurJ_like"/>
    <property type="match status" value="1"/>
</dbReference>
<dbReference type="KEGG" id="snay:FZC37_01025"/>
<evidence type="ECO:0000313" key="13">
    <source>
        <dbReference type="Proteomes" id="UP000323844"/>
    </source>
</evidence>
<keyword evidence="10" id="KW-0997">Cell inner membrane</keyword>
<dbReference type="GO" id="GO:0071555">
    <property type="term" value="P:cell wall organization"/>
    <property type="evidence" value="ECO:0007669"/>
    <property type="project" value="UniProtKB-UniRule"/>
</dbReference>
<feature type="transmembrane region" description="Helical" evidence="10">
    <location>
        <begin position="134"/>
        <end position="151"/>
    </location>
</feature>
<evidence type="ECO:0000313" key="12">
    <source>
        <dbReference type="EMBL" id="QEK39521.1"/>
    </source>
</evidence>
<evidence type="ECO:0000256" key="4">
    <source>
        <dbReference type="ARBA" id="ARBA00022960"/>
    </source>
</evidence>
<evidence type="ECO:0000256" key="1">
    <source>
        <dbReference type="ARBA" id="ARBA00004651"/>
    </source>
</evidence>
<evidence type="ECO:0000256" key="5">
    <source>
        <dbReference type="ARBA" id="ARBA00022984"/>
    </source>
</evidence>
<comment type="function">
    <text evidence="8 10 11">Involved in peptidoglycan biosynthesis. Transports lipid-linked peptidoglycan precursors from the inner to the outer leaflet of the cytoplasmic membrane.</text>
</comment>
<reference evidence="12 13" key="1">
    <citation type="submission" date="2019-08" db="EMBL/GenBank/DDBJ databases">
        <title>Highly reduced genomes of protist endosymbionts show evolutionary convergence.</title>
        <authorList>
            <person name="George E."/>
            <person name="Husnik F."/>
            <person name="Tashyreva D."/>
            <person name="Prokopchuk G."/>
            <person name="Horak A."/>
            <person name="Kwong W.K."/>
            <person name="Lukes J."/>
            <person name="Keeling P.J."/>
        </authorList>
    </citation>
    <scope>NUCLEOTIDE SEQUENCE [LARGE SCALE GENOMIC DNA]</scope>
    <source>
        <strain evidence="12">1621</strain>
    </source>
</reference>
<gene>
    <name evidence="10 12" type="primary">murJ</name>
    <name evidence="12" type="ORF">FZC37_01025</name>
</gene>
<evidence type="ECO:0000256" key="8">
    <source>
        <dbReference type="ARBA" id="ARBA00060041"/>
    </source>
</evidence>
<dbReference type="InterPro" id="IPR004268">
    <property type="entry name" value="MurJ"/>
</dbReference>
<evidence type="ECO:0000256" key="6">
    <source>
        <dbReference type="ARBA" id="ARBA00022989"/>
    </source>
</evidence>
<dbReference type="EMBL" id="CP043312">
    <property type="protein sequence ID" value="QEK39521.1"/>
    <property type="molecule type" value="Genomic_DNA"/>
</dbReference>
<feature type="transmembrane region" description="Helical" evidence="10">
    <location>
        <begin position="274"/>
        <end position="292"/>
    </location>
</feature>
<evidence type="ECO:0000256" key="2">
    <source>
        <dbReference type="ARBA" id="ARBA00022475"/>
    </source>
</evidence>
<feature type="transmembrane region" description="Helical" evidence="10">
    <location>
        <begin position="382"/>
        <end position="401"/>
    </location>
</feature>
<organism evidence="12 13">
    <name type="scientific">Candidatus Sneabacter namystus</name>
    <dbReference type="NCBI Taxonomy" id="2601646"/>
    <lineage>
        <taxon>Bacteria</taxon>
        <taxon>Pseudomonadati</taxon>
        <taxon>Pseudomonadota</taxon>
        <taxon>Alphaproteobacteria</taxon>
        <taxon>Rickettsiales</taxon>
        <taxon>Rickettsiaceae</taxon>
        <taxon>Rickettsieae</taxon>
        <taxon>Candidatus Sneabacter</taxon>
    </lineage>
</organism>
<keyword evidence="6 10" id="KW-1133">Transmembrane helix</keyword>
<keyword evidence="10 11" id="KW-0961">Cell wall biogenesis/degradation</keyword>
<keyword evidence="4 10" id="KW-0133">Cell shape</keyword>
<feature type="transmembrane region" description="Helical" evidence="10">
    <location>
        <begin position="156"/>
        <end position="175"/>
    </location>
</feature>
<comment type="similarity">
    <text evidence="9 10 11">Belongs to the MurJ/MviN family.</text>
</comment>
<name>A0A5C0UIS7_9RICK</name>
<dbReference type="Proteomes" id="UP000323844">
    <property type="component" value="Chromosome"/>
</dbReference>
<feature type="transmembrane region" description="Helical" evidence="10">
    <location>
        <begin position="51"/>
        <end position="69"/>
    </location>
</feature>
<feature type="transmembrane region" description="Helical" evidence="10">
    <location>
        <begin position="89"/>
        <end position="114"/>
    </location>
</feature>
<dbReference type="AlphaFoldDB" id="A0A5C0UIS7"/>
<feature type="transmembrane region" description="Helical" evidence="10">
    <location>
        <begin position="313"/>
        <end position="337"/>
    </location>
</feature>
<proteinExistence type="inferred from homology"/>
<dbReference type="GO" id="GO:0015648">
    <property type="term" value="F:lipid-linked peptidoglycan transporter activity"/>
    <property type="evidence" value="ECO:0007669"/>
    <property type="project" value="UniProtKB-UniRule"/>
</dbReference>
<accession>A0A5C0UIS7</accession>
<dbReference type="PANTHER" id="PTHR47019:SF1">
    <property type="entry name" value="LIPID II FLIPPASE MURJ"/>
    <property type="match status" value="1"/>
</dbReference>
<feature type="transmembrane region" description="Helical" evidence="10">
    <location>
        <begin position="248"/>
        <end position="268"/>
    </location>
</feature>
<keyword evidence="2 10" id="KW-1003">Cell membrane</keyword>
<dbReference type="Pfam" id="PF03023">
    <property type="entry name" value="MurJ"/>
    <property type="match status" value="1"/>
</dbReference>
<protein>
    <recommendedName>
        <fullName evidence="10">Probable lipid II flippase MurJ</fullName>
    </recommendedName>
</protein>
<evidence type="ECO:0000256" key="10">
    <source>
        <dbReference type="HAMAP-Rule" id="MF_02078"/>
    </source>
</evidence>
<dbReference type="OrthoDB" id="9816572at2"/>
<keyword evidence="5 10" id="KW-0573">Peptidoglycan synthesis</keyword>
<dbReference type="PANTHER" id="PTHR47019">
    <property type="entry name" value="LIPID II FLIPPASE MURJ"/>
    <property type="match status" value="1"/>
</dbReference>
<dbReference type="NCBIfam" id="TIGR01695">
    <property type="entry name" value="murJ_mviN"/>
    <property type="match status" value="1"/>
</dbReference>
<feature type="transmembrane region" description="Helical" evidence="10">
    <location>
        <begin position="440"/>
        <end position="463"/>
    </location>
</feature>
<evidence type="ECO:0000256" key="11">
    <source>
        <dbReference type="PIRNR" id="PIRNR002869"/>
    </source>
</evidence>
<dbReference type="PIRSF" id="PIRSF002869">
    <property type="entry name" value="MviN"/>
    <property type="match status" value="1"/>
</dbReference>
<dbReference type="GO" id="GO:0005886">
    <property type="term" value="C:plasma membrane"/>
    <property type="evidence" value="ECO:0007669"/>
    <property type="project" value="UniProtKB-SubCell"/>
</dbReference>
<sequence length="513" mass="56645">MRSLVKSSVIVVIGTVLCKILGLVRELYVASTFGSSNLADVVNVVLRLPNFFRRIFSEGALSSVFIPVFNAKSRENKKDALIFANQIFFYLLIFSGVFVILVEIFMPVIASLLAPGFIANSDQLCTTVRLCRVSIPYLFFVTLVGFLSSVLNSYGYFFAASINPSLMSIGVIAAMSFTDNVSVKAKFVPFGLVIAGILQLSFVMYNVRCVNIGVPKRVSLTENSDSTKKFLCKLLPAGMASGATQIQIIISQSIASFFPGAISILGYAERIYQFPLSLLGVICSSVLLPAMSKINVKYDSSKISHMQMRSIKLVSLISFPCAIGMAAISIPIVQCIYQHGNFSFESTKSVAITFSLFALGLPAFVLIKLFNNLFYVYQDTKTLFRVTCVSIVINTLANIILIQYMGYFGISLGSSLISWVQLIWLVHLSVKKKYLSIKRYIIIWCLEVFFISSVMGGMLHVSYLILTPYFNSASFFVRLILTFGLLFLGIITYLCGVLLFGKISIGKRSIVLL</sequence>
<dbReference type="GO" id="GO:0009252">
    <property type="term" value="P:peptidoglycan biosynthetic process"/>
    <property type="evidence" value="ECO:0007669"/>
    <property type="project" value="UniProtKB-UniRule"/>
</dbReference>
<feature type="transmembrane region" description="Helical" evidence="10">
    <location>
        <begin position="475"/>
        <end position="500"/>
    </location>
</feature>
<dbReference type="GO" id="GO:0008360">
    <property type="term" value="P:regulation of cell shape"/>
    <property type="evidence" value="ECO:0007669"/>
    <property type="project" value="UniProtKB-UniRule"/>
</dbReference>
<dbReference type="GO" id="GO:0034204">
    <property type="term" value="P:lipid translocation"/>
    <property type="evidence" value="ECO:0007669"/>
    <property type="project" value="TreeGrafter"/>
</dbReference>
<feature type="transmembrane region" description="Helical" evidence="10">
    <location>
        <begin position="407"/>
        <end position="428"/>
    </location>
</feature>
<dbReference type="HAMAP" id="MF_02078">
    <property type="entry name" value="MurJ_MviN"/>
    <property type="match status" value="1"/>
</dbReference>